<reference evidence="9" key="2">
    <citation type="submission" date="2023-06" db="EMBL/GenBank/DDBJ databases">
        <authorList>
            <consortium name="Lawrence Berkeley National Laboratory"/>
            <person name="Haridas S."/>
            <person name="Hensen N."/>
            <person name="Bonometti L."/>
            <person name="Westerberg I."/>
            <person name="Brannstrom I.O."/>
            <person name="Guillou S."/>
            <person name="Cros-Aarteil S."/>
            <person name="Calhoun S."/>
            <person name="Kuo A."/>
            <person name="Mondo S."/>
            <person name="Pangilinan J."/>
            <person name="Riley R."/>
            <person name="Labutti K."/>
            <person name="Andreopoulos B."/>
            <person name="Lipzen A."/>
            <person name="Chen C."/>
            <person name="Yanf M."/>
            <person name="Daum C."/>
            <person name="Ng V."/>
            <person name="Clum A."/>
            <person name="Steindorff A."/>
            <person name="Ohm R."/>
            <person name="Martin F."/>
            <person name="Silar P."/>
            <person name="Natvig D."/>
            <person name="Lalanne C."/>
            <person name="Gautier V."/>
            <person name="Ament-Velasquez S.L."/>
            <person name="Kruys A."/>
            <person name="Hutchinson M.I."/>
            <person name="Powell A.J."/>
            <person name="Barry K."/>
            <person name="Miller A.N."/>
            <person name="Grigoriev I.V."/>
            <person name="Debuchy R."/>
            <person name="Gladieux P."/>
            <person name="Thoren M.H."/>
            <person name="Johannesson H."/>
        </authorList>
    </citation>
    <scope>NUCLEOTIDE SEQUENCE</scope>
    <source>
        <strain evidence="9">CBS 955.72</strain>
    </source>
</reference>
<evidence type="ECO:0000256" key="5">
    <source>
        <dbReference type="ARBA" id="ARBA00022842"/>
    </source>
</evidence>
<dbReference type="InterPro" id="IPR039121">
    <property type="entry name" value="NUDT19"/>
</dbReference>
<dbReference type="PANTHER" id="PTHR12318">
    <property type="entry name" value="TESTOSTERONE-REGULATED PROTEIN RP2"/>
    <property type="match status" value="1"/>
</dbReference>
<accession>A0AAJ0H750</accession>
<evidence type="ECO:0000313" key="10">
    <source>
        <dbReference type="Proteomes" id="UP001275084"/>
    </source>
</evidence>
<dbReference type="AlphaFoldDB" id="A0AAJ0H750"/>
<dbReference type="InterPro" id="IPR015797">
    <property type="entry name" value="NUDIX_hydrolase-like_dom_sf"/>
</dbReference>
<dbReference type="EMBL" id="JAUIQD010000008">
    <property type="protein sequence ID" value="KAK3341895.1"/>
    <property type="molecule type" value="Genomic_DNA"/>
</dbReference>
<dbReference type="InterPro" id="IPR000086">
    <property type="entry name" value="NUDIX_hydrolase_dom"/>
</dbReference>
<evidence type="ECO:0000256" key="4">
    <source>
        <dbReference type="ARBA" id="ARBA00022801"/>
    </source>
</evidence>
<reference evidence="9" key="1">
    <citation type="journal article" date="2023" name="Mol. Phylogenet. Evol.">
        <title>Genome-scale phylogeny and comparative genomics of the fungal order Sordariales.</title>
        <authorList>
            <person name="Hensen N."/>
            <person name="Bonometti L."/>
            <person name="Westerberg I."/>
            <person name="Brannstrom I.O."/>
            <person name="Guillou S."/>
            <person name="Cros-Aarteil S."/>
            <person name="Calhoun S."/>
            <person name="Haridas S."/>
            <person name="Kuo A."/>
            <person name="Mondo S."/>
            <person name="Pangilinan J."/>
            <person name="Riley R."/>
            <person name="LaButti K."/>
            <person name="Andreopoulos B."/>
            <person name="Lipzen A."/>
            <person name="Chen C."/>
            <person name="Yan M."/>
            <person name="Daum C."/>
            <person name="Ng V."/>
            <person name="Clum A."/>
            <person name="Steindorff A."/>
            <person name="Ohm R.A."/>
            <person name="Martin F."/>
            <person name="Silar P."/>
            <person name="Natvig D.O."/>
            <person name="Lalanne C."/>
            <person name="Gautier V."/>
            <person name="Ament-Velasquez S.L."/>
            <person name="Kruys A."/>
            <person name="Hutchinson M.I."/>
            <person name="Powell A.J."/>
            <person name="Barry K."/>
            <person name="Miller A.N."/>
            <person name="Grigoriev I.V."/>
            <person name="Debuchy R."/>
            <person name="Gladieux P."/>
            <person name="Hiltunen Thoren M."/>
            <person name="Johannesson H."/>
        </authorList>
    </citation>
    <scope>NUCLEOTIDE SEQUENCE</scope>
    <source>
        <strain evidence="9">CBS 955.72</strain>
    </source>
</reference>
<evidence type="ECO:0000256" key="7">
    <source>
        <dbReference type="SAM" id="MobiDB-lite"/>
    </source>
</evidence>
<evidence type="ECO:0000256" key="6">
    <source>
        <dbReference type="ARBA" id="ARBA00023211"/>
    </source>
</evidence>
<proteinExistence type="predicted"/>
<feature type="region of interest" description="Disordered" evidence="7">
    <location>
        <begin position="58"/>
        <end position="79"/>
    </location>
</feature>
<dbReference type="GO" id="GO:0016818">
    <property type="term" value="F:hydrolase activity, acting on acid anhydrides, in phosphorus-containing anhydrides"/>
    <property type="evidence" value="ECO:0007669"/>
    <property type="project" value="InterPro"/>
</dbReference>
<evidence type="ECO:0000256" key="2">
    <source>
        <dbReference type="ARBA" id="ARBA00001946"/>
    </source>
</evidence>
<keyword evidence="6" id="KW-0464">Manganese</keyword>
<keyword evidence="10" id="KW-1185">Reference proteome</keyword>
<dbReference type="GO" id="GO:0005739">
    <property type="term" value="C:mitochondrion"/>
    <property type="evidence" value="ECO:0007669"/>
    <property type="project" value="TreeGrafter"/>
</dbReference>
<dbReference type="CDD" id="cd18870">
    <property type="entry name" value="NUDIX_AcylCoAdiphos_Nudt19"/>
    <property type="match status" value="1"/>
</dbReference>
<dbReference type="PANTHER" id="PTHR12318:SF0">
    <property type="entry name" value="ACYL-COENZYME A DIPHOSPHATASE NUDT19"/>
    <property type="match status" value="1"/>
</dbReference>
<keyword evidence="5" id="KW-0460">Magnesium</keyword>
<name>A0AAJ0H750_9PEZI</name>
<comment type="caution">
    <text evidence="9">The sequence shown here is derived from an EMBL/GenBank/DDBJ whole genome shotgun (WGS) entry which is preliminary data.</text>
</comment>
<evidence type="ECO:0000256" key="1">
    <source>
        <dbReference type="ARBA" id="ARBA00001936"/>
    </source>
</evidence>
<dbReference type="Proteomes" id="UP001275084">
    <property type="component" value="Unassembled WGS sequence"/>
</dbReference>
<comment type="cofactor">
    <cofactor evidence="2">
        <name>Mg(2+)</name>
        <dbReference type="ChEBI" id="CHEBI:18420"/>
    </cofactor>
</comment>
<keyword evidence="4" id="KW-0378">Hydrolase</keyword>
<protein>
    <recommendedName>
        <fullName evidence="8">Nudix hydrolase domain-containing protein</fullName>
    </recommendedName>
</protein>
<gene>
    <name evidence="9" type="ORF">B0T25DRAFT_511354</name>
</gene>
<evidence type="ECO:0000313" key="9">
    <source>
        <dbReference type="EMBL" id="KAK3341895.1"/>
    </source>
</evidence>
<organism evidence="9 10">
    <name type="scientific">Lasiosphaeria hispida</name>
    <dbReference type="NCBI Taxonomy" id="260671"/>
    <lineage>
        <taxon>Eukaryota</taxon>
        <taxon>Fungi</taxon>
        <taxon>Dikarya</taxon>
        <taxon>Ascomycota</taxon>
        <taxon>Pezizomycotina</taxon>
        <taxon>Sordariomycetes</taxon>
        <taxon>Sordariomycetidae</taxon>
        <taxon>Sordariales</taxon>
        <taxon>Lasiosphaeriaceae</taxon>
        <taxon>Lasiosphaeria</taxon>
    </lineage>
</organism>
<evidence type="ECO:0000256" key="3">
    <source>
        <dbReference type="ARBA" id="ARBA00022723"/>
    </source>
</evidence>
<comment type="cofactor">
    <cofactor evidence="1">
        <name>Mn(2+)</name>
        <dbReference type="ChEBI" id="CHEBI:29035"/>
    </cofactor>
</comment>
<dbReference type="Gene3D" id="3.90.79.10">
    <property type="entry name" value="Nucleoside Triphosphate Pyrophosphohydrolase"/>
    <property type="match status" value="1"/>
</dbReference>
<dbReference type="PROSITE" id="PS51462">
    <property type="entry name" value="NUDIX"/>
    <property type="match status" value="1"/>
</dbReference>
<sequence length="413" mass="45628">MPPRLPIRHISSIYSIDSILTLLFVQLRFPARGCHSLPNIQIATKTFAVRKTRQTLARLPGMEKPPGQRRSASSHTAKGVRGVLRPSASILILSPTNQVLLLRRVQTSTSFASAHVFPGGNLSSFHEGGPLNLEAPEAHQDNELYRLAAVRETFEESGIVLACQRDGSGPLHLPSSVIEAGRKEVQASRIRFPDWLATVGGIPDTASLTPFTRWITPLNMPKRFTTQMYLYPLPLSSPSPSHESIMPTPTHDGGIEHTAAAFDDARSWLARARAGEVILFPPQYYLLHLVSELLTGPPPTDVLDTTGYYQAQRDALMAFLRTTPVVGREGGKVHRTAGIPWADKVMSPAVIFTRGADGRVVLGLDKPGPELERSERGGDWERVVLVRFGKGGPREMEVRWREEVVREEREAKL</sequence>
<feature type="domain" description="Nudix hydrolase" evidence="8">
    <location>
        <begin position="83"/>
        <end position="285"/>
    </location>
</feature>
<dbReference type="SUPFAM" id="SSF55811">
    <property type="entry name" value="Nudix"/>
    <property type="match status" value="1"/>
</dbReference>
<dbReference type="GO" id="GO:0046872">
    <property type="term" value="F:metal ion binding"/>
    <property type="evidence" value="ECO:0007669"/>
    <property type="project" value="UniProtKB-KW"/>
</dbReference>
<evidence type="ECO:0000259" key="8">
    <source>
        <dbReference type="PROSITE" id="PS51462"/>
    </source>
</evidence>
<keyword evidence="3" id="KW-0479">Metal-binding</keyword>